<dbReference type="EC" id="1.1.1.193" evidence="3"/>
<name>A0A562XLS6_CAMHY</name>
<dbReference type="InterPro" id="IPR024072">
    <property type="entry name" value="DHFR-like_dom_sf"/>
</dbReference>
<keyword evidence="3" id="KW-0378">Hydrolase</keyword>
<dbReference type="GO" id="GO:0008835">
    <property type="term" value="F:diaminohydroxyphosphoribosylaminopyrimidine deaminase activity"/>
    <property type="evidence" value="ECO:0007669"/>
    <property type="project" value="UniProtKB-EC"/>
</dbReference>
<dbReference type="GO" id="GO:0008703">
    <property type="term" value="F:5-amino-6-(5-phosphoribosylamino)uracil reductase activity"/>
    <property type="evidence" value="ECO:0007669"/>
    <property type="project" value="UniProtKB-EC"/>
</dbReference>
<dbReference type="UniPathway" id="UPA00275"/>
<keyword evidence="3" id="KW-0560">Oxidoreductase</keyword>
<accession>A0A562XLS6</accession>
<dbReference type="GO" id="GO:0009231">
    <property type="term" value="P:riboflavin biosynthetic process"/>
    <property type="evidence" value="ECO:0007669"/>
    <property type="project" value="UniProtKB-UniPathway"/>
</dbReference>
<evidence type="ECO:0000259" key="2">
    <source>
        <dbReference type="PROSITE" id="PS51747"/>
    </source>
</evidence>
<gene>
    <name evidence="3" type="primary">ribD</name>
    <name evidence="3" type="ORF">YZ82_00695</name>
</gene>
<comment type="caution">
    <text evidence="3">The sequence shown here is derived from an EMBL/GenBank/DDBJ whole genome shotgun (WGS) entry which is preliminary data.</text>
</comment>
<dbReference type="Pfam" id="PF00383">
    <property type="entry name" value="dCMP_cyt_deam_1"/>
    <property type="match status" value="1"/>
</dbReference>
<dbReference type="PROSITE" id="PS51747">
    <property type="entry name" value="CYT_DCMP_DEAMINASES_2"/>
    <property type="match status" value="1"/>
</dbReference>
<dbReference type="SUPFAM" id="SSF53597">
    <property type="entry name" value="Dihydrofolate reductase-like"/>
    <property type="match status" value="1"/>
</dbReference>
<dbReference type="InterPro" id="IPR002125">
    <property type="entry name" value="CMP_dCMP_dom"/>
</dbReference>
<dbReference type="NCBIfam" id="TIGR00326">
    <property type="entry name" value="eubact_ribD"/>
    <property type="match status" value="1"/>
</dbReference>
<feature type="domain" description="CMP/dCMP-type deaminase" evidence="2">
    <location>
        <begin position="1"/>
        <end position="152"/>
    </location>
</feature>
<protein>
    <submittedName>
        <fullName evidence="3">Bifunctional diaminohydroxyphosphoribosylaminopyrimidine deaminase/5-amino-6-(5-phosphoribosylamino)uracil reductase RibD</fullName>
        <ecNumber evidence="3">1.1.1.193</ecNumber>
        <ecNumber evidence="3">3.5.4.26</ecNumber>
    </submittedName>
</protein>
<sequence>MCDEFYMSLAINRAWEFQFLTYPNPAVGCVIVSSSGEILAIEAHEKAGNAHAELNAVKSALCQINSDYVNSLGRLKNANEIYDFILQNHSNLLKDMVAYVTLEPCSHQGRTPSCAMLLSKLGFKRVVIGVKDTSKQASGGEDILRKHGIQTKLGVCKSEADLLLEPFWTWSNGNFTFFKIALSQNGVASGGTISNLLSRTHTHKLRSLVDMLIIGGNSVRTDLPTLDTRLISGGVNPDILVYSHSKDFDKSIPLFSVKDRNVEISSSLDPAFERKFVMYEGGGNALSNLDKRIKWLLIYRSNEFKSGKNISLDLKINILHTTKFDNDELLWCKIIE</sequence>
<dbReference type="EC" id="3.5.4.26" evidence="3"/>
<proteinExistence type="predicted"/>
<dbReference type="AlphaFoldDB" id="A0A562XLS6"/>
<dbReference type="Proteomes" id="UP000321812">
    <property type="component" value="Unassembled WGS sequence"/>
</dbReference>
<dbReference type="PANTHER" id="PTHR11079">
    <property type="entry name" value="CYTOSINE DEAMINASE FAMILY MEMBER"/>
    <property type="match status" value="1"/>
</dbReference>
<dbReference type="EMBL" id="VOAP01000002">
    <property type="protein sequence ID" value="TWO23091.1"/>
    <property type="molecule type" value="Genomic_DNA"/>
</dbReference>
<dbReference type="InterPro" id="IPR004794">
    <property type="entry name" value="Eubact_RibD"/>
</dbReference>
<evidence type="ECO:0000313" key="3">
    <source>
        <dbReference type="EMBL" id="TWO23091.1"/>
    </source>
</evidence>
<dbReference type="SUPFAM" id="SSF53927">
    <property type="entry name" value="Cytidine deaminase-like"/>
    <property type="match status" value="1"/>
</dbReference>
<dbReference type="CDD" id="cd01284">
    <property type="entry name" value="Riboflavin_deaminase-reductase"/>
    <property type="match status" value="1"/>
</dbReference>
<dbReference type="InterPro" id="IPR016193">
    <property type="entry name" value="Cytidine_deaminase-like"/>
</dbReference>
<reference evidence="3 4" key="1">
    <citation type="submission" date="2019-07" db="EMBL/GenBank/DDBJ databases">
        <title>Rapid identification of Enteric Bacteria from Whole Genome Sequences (WGS) using Average Nucleotide Identity (ANI).</title>
        <authorList>
            <person name="Lane C."/>
        </authorList>
    </citation>
    <scope>NUCLEOTIDE SEQUENCE [LARGE SCALE GENOMIC DNA]</scope>
    <source>
        <strain evidence="3 4">D2411</strain>
    </source>
</reference>
<dbReference type="Gene3D" id="3.40.430.10">
    <property type="entry name" value="Dihydrofolate Reductase, subunit A"/>
    <property type="match status" value="1"/>
</dbReference>
<dbReference type="RefSeq" id="WP_111968801.1">
    <property type="nucleotide sequence ID" value="NZ_VOAP01000002.1"/>
</dbReference>
<dbReference type="PANTHER" id="PTHR11079:SF162">
    <property type="entry name" value="RIBOFLAVIN BIOSYNTHESIS PROTEIN PYRD, CHLOROPLASTIC"/>
    <property type="match status" value="1"/>
</dbReference>
<comment type="pathway">
    <text evidence="1">Cofactor biosynthesis; riboflavin biosynthesis.</text>
</comment>
<organism evidence="3 4">
    <name type="scientific">Campylobacter hyointestinalis</name>
    <dbReference type="NCBI Taxonomy" id="198"/>
    <lineage>
        <taxon>Bacteria</taxon>
        <taxon>Pseudomonadati</taxon>
        <taxon>Campylobacterota</taxon>
        <taxon>Epsilonproteobacteria</taxon>
        <taxon>Campylobacterales</taxon>
        <taxon>Campylobacteraceae</taxon>
        <taxon>Campylobacter</taxon>
    </lineage>
</organism>
<dbReference type="Gene3D" id="3.40.140.10">
    <property type="entry name" value="Cytidine Deaminase, domain 2"/>
    <property type="match status" value="1"/>
</dbReference>
<evidence type="ECO:0000313" key="4">
    <source>
        <dbReference type="Proteomes" id="UP000321812"/>
    </source>
</evidence>
<evidence type="ECO:0000256" key="1">
    <source>
        <dbReference type="ARBA" id="ARBA00005104"/>
    </source>
</evidence>